<feature type="transmembrane region" description="Helical" evidence="9">
    <location>
        <begin position="121"/>
        <end position="142"/>
    </location>
</feature>
<evidence type="ECO:0000256" key="6">
    <source>
        <dbReference type="ARBA" id="ARBA00022989"/>
    </source>
</evidence>
<keyword evidence="6 9" id="KW-1133">Transmembrane helix</keyword>
<sequence length="347" mass="37028">MQNPSDPSEVDLDLNLANTPATAPGAASNAAPDASDGPAAPAAAPAPALTDAAHRRAGLIYAVSAYGLWGVLPLYFLTLVPAGPWEVVALRILFSLVFCAILIAVTRAWKPFVAVVKQPRILFTMGLAGLFIYANWQTYVIATLTGHVVEAALGYFINPIVTIFLGVLLLKERLRVSQWLAVGISILAVVVLTVGYGRLPWISLVLAFSFGFYGLIKKRVGGSVDAVSGLALETVWLAPVAIVQLVIVGLTTGITFGNVSIWHTLLLIASGVITAVPLLFFASAARRLPLVWMGFIQYVAPIIQFAVGVAILHEAMPLERWVGFGLVWVALVILSVDAIVATKRQRK</sequence>
<dbReference type="InterPro" id="IPR037185">
    <property type="entry name" value="EmrE-like"/>
</dbReference>
<comment type="subcellular location">
    <subcellularLocation>
        <location evidence="1">Cell membrane</location>
        <topology evidence="1">Multi-pass membrane protein</topology>
    </subcellularLocation>
</comment>
<feature type="transmembrane region" description="Helical" evidence="9">
    <location>
        <begin position="58"/>
        <end position="76"/>
    </location>
</feature>
<evidence type="ECO:0000256" key="2">
    <source>
        <dbReference type="ARBA" id="ARBA00007362"/>
    </source>
</evidence>
<evidence type="ECO:0000256" key="9">
    <source>
        <dbReference type="SAM" id="Phobius"/>
    </source>
</evidence>
<dbReference type="SUPFAM" id="SSF103481">
    <property type="entry name" value="Multidrug resistance efflux transporter EmrE"/>
    <property type="match status" value="2"/>
</dbReference>
<feature type="transmembrane region" description="Helical" evidence="9">
    <location>
        <begin position="321"/>
        <end position="341"/>
    </location>
</feature>
<evidence type="ECO:0000256" key="4">
    <source>
        <dbReference type="ARBA" id="ARBA00022475"/>
    </source>
</evidence>
<evidence type="ECO:0000256" key="3">
    <source>
        <dbReference type="ARBA" id="ARBA00022448"/>
    </source>
</evidence>
<feature type="transmembrane region" description="Helical" evidence="9">
    <location>
        <begin position="295"/>
        <end position="315"/>
    </location>
</feature>
<evidence type="ECO:0000256" key="5">
    <source>
        <dbReference type="ARBA" id="ARBA00022692"/>
    </source>
</evidence>
<organism evidence="11 12">
    <name type="scientific">Okibacterium fritillariae</name>
    <dbReference type="NCBI Taxonomy" id="123320"/>
    <lineage>
        <taxon>Bacteria</taxon>
        <taxon>Bacillati</taxon>
        <taxon>Actinomycetota</taxon>
        <taxon>Actinomycetes</taxon>
        <taxon>Micrococcales</taxon>
        <taxon>Microbacteriaceae</taxon>
        <taxon>Okibacterium</taxon>
    </lineage>
</organism>
<keyword evidence="3" id="KW-0813">Transport</keyword>
<dbReference type="InterPro" id="IPR000620">
    <property type="entry name" value="EamA_dom"/>
</dbReference>
<feature type="transmembrane region" description="Helical" evidence="9">
    <location>
        <begin position="148"/>
        <end position="169"/>
    </location>
</feature>
<accession>A0A1T5K8A0</accession>
<gene>
    <name evidence="11" type="ORF">SAMN06309945_2000</name>
</gene>
<evidence type="ECO:0000259" key="10">
    <source>
        <dbReference type="Pfam" id="PF00892"/>
    </source>
</evidence>
<dbReference type="EMBL" id="FUZP01000002">
    <property type="protein sequence ID" value="SKC59854.1"/>
    <property type="molecule type" value="Genomic_DNA"/>
</dbReference>
<dbReference type="PANTHER" id="PTHR22911">
    <property type="entry name" value="ACYL-MALONYL CONDENSING ENZYME-RELATED"/>
    <property type="match status" value="1"/>
</dbReference>
<dbReference type="Pfam" id="PF00892">
    <property type="entry name" value="EamA"/>
    <property type="match status" value="1"/>
</dbReference>
<feature type="compositionally biased region" description="Low complexity" evidence="8">
    <location>
        <begin position="15"/>
        <end position="42"/>
    </location>
</feature>
<dbReference type="STRING" id="123320.SAMN06309945_2000"/>
<dbReference type="PANTHER" id="PTHR22911:SF137">
    <property type="entry name" value="SOLUTE CARRIER FAMILY 35 MEMBER G2-RELATED"/>
    <property type="match status" value="1"/>
</dbReference>
<evidence type="ECO:0000256" key="1">
    <source>
        <dbReference type="ARBA" id="ARBA00004651"/>
    </source>
</evidence>
<feature type="transmembrane region" description="Helical" evidence="9">
    <location>
        <begin position="236"/>
        <end position="256"/>
    </location>
</feature>
<evidence type="ECO:0000256" key="8">
    <source>
        <dbReference type="SAM" id="MobiDB-lite"/>
    </source>
</evidence>
<feature type="transmembrane region" description="Helical" evidence="9">
    <location>
        <begin position="88"/>
        <end position="109"/>
    </location>
</feature>
<protein>
    <submittedName>
        <fullName evidence="11">Chloramphenicol-sensitive protein RarD</fullName>
    </submittedName>
</protein>
<feature type="transmembrane region" description="Helical" evidence="9">
    <location>
        <begin position="199"/>
        <end position="216"/>
    </location>
</feature>
<reference evidence="11 12" key="1">
    <citation type="submission" date="2017-02" db="EMBL/GenBank/DDBJ databases">
        <authorList>
            <person name="Peterson S.W."/>
        </authorList>
    </citation>
    <scope>NUCLEOTIDE SEQUENCE [LARGE SCALE GENOMIC DNA]</scope>
    <source>
        <strain evidence="11 12">VKM Ac-2059</strain>
    </source>
</reference>
<dbReference type="Proteomes" id="UP000190857">
    <property type="component" value="Unassembled WGS sequence"/>
</dbReference>
<feature type="transmembrane region" description="Helical" evidence="9">
    <location>
        <begin position="176"/>
        <end position="193"/>
    </location>
</feature>
<feature type="domain" description="EamA" evidence="10">
    <location>
        <begin position="58"/>
        <end position="193"/>
    </location>
</feature>
<evidence type="ECO:0000313" key="11">
    <source>
        <dbReference type="EMBL" id="SKC59854.1"/>
    </source>
</evidence>
<name>A0A1T5K8A0_9MICO</name>
<keyword evidence="4" id="KW-1003">Cell membrane</keyword>
<evidence type="ECO:0000256" key="7">
    <source>
        <dbReference type="ARBA" id="ARBA00023136"/>
    </source>
</evidence>
<keyword evidence="7 9" id="KW-0472">Membrane</keyword>
<keyword evidence="5 9" id="KW-0812">Transmembrane</keyword>
<comment type="similarity">
    <text evidence="2">Belongs to the EamA transporter family.</text>
</comment>
<dbReference type="InterPro" id="IPR004626">
    <property type="entry name" value="RarD"/>
</dbReference>
<feature type="transmembrane region" description="Helical" evidence="9">
    <location>
        <begin position="262"/>
        <end position="283"/>
    </location>
</feature>
<dbReference type="AlphaFoldDB" id="A0A1T5K8A0"/>
<feature type="region of interest" description="Disordered" evidence="8">
    <location>
        <begin position="1"/>
        <end position="42"/>
    </location>
</feature>
<dbReference type="NCBIfam" id="TIGR00688">
    <property type="entry name" value="rarD"/>
    <property type="match status" value="1"/>
</dbReference>
<evidence type="ECO:0000313" key="12">
    <source>
        <dbReference type="Proteomes" id="UP000190857"/>
    </source>
</evidence>
<keyword evidence="12" id="KW-1185">Reference proteome</keyword>
<dbReference type="GO" id="GO:0005886">
    <property type="term" value="C:plasma membrane"/>
    <property type="evidence" value="ECO:0007669"/>
    <property type="project" value="UniProtKB-SubCell"/>
</dbReference>
<proteinExistence type="inferred from homology"/>